<feature type="non-terminal residue" evidence="4">
    <location>
        <position position="1"/>
    </location>
</feature>
<dbReference type="GO" id="GO:0000160">
    <property type="term" value="P:phosphorelay signal transduction system"/>
    <property type="evidence" value="ECO:0007669"/>
    <property type="project" value="InterPro"/>
</dbReference>
<dbReference type="Proteomes" id="UP000886817">
    <property type="component" value="Unassembled WGS sequence"/>
</dbReference>
<accession>A0A9D1WG20</accession>
<dbReference type="GO" id="GO:0006355">
    <property type="term" value="P:regulation of DNA-templated transcription"/>
    <property type="evidence" value="ECO:0007669"/>
    <property type="project" value="InterPro"/>
</dbReference>
<gene>
    <name evidence="4" type="ORF">IAA45_00720</name>
</gene>
<feature type="domain" description="OmpR/PhoB-type" evidence="3">
    <location>
        <begin position="1"/>
        <end position="28"/>
    </location>
</feature>
<dbReference type="EMBL" id="DXEX01000017">
    <property type="protein sequence ID" value="HIX58228.1"/>
    <property type="molecule type" value="Genomic_DNA"/>
</dbReference>
<dbReference type="InterPro" id="IPR016032">
    <property type="entry name" value="Sig_transdc_resp-reg_C-effctor"/>
</dbReference>
<comment type="caution">
    <text evidence="4">The sequence shown here is derived from an EMBL/GenBank/DDBJ whole genome shotgun (WGS) entry which is preliminary data.</text>
</comment>
<reference evidence="4" key="2">
    <citation type="submission" date="2021-04" db="EMBL/GenBank/DDBJ databases">
        <authorList>
            <person name="Gilroy R."/>
        </authorList>
    </citation>
    <scope>NUCLEOTIDE SEQUENCE</scope>
    <source>
        <strain evidence="4">ChiSjej1B19-8411</strain>
    </source>
</reference>
<dbReference type="PROSITE" id="PS51755">
    <property type="entry name" value="OMPR_PHOB"/>
    <property type="match status" value="1"/>
</dbReference>
<dbReference type="AlphaFoldDB" id="A0A9D1WG20"/>
<feature type="DNA-binding region" description="OmpR/PhoB-type" evidence="2">
    <location>
        <begin position="1"/>
        <end position="28"/>
    </location>
</feature>
<reference evidence="4" key="1">
    <citation type="journal article" date="2021" name="PeerJ">
        <title>Extensive microbial diversity within the chicken gut microbiome revealed by metagenomics and culture.</title>
        <authorList>
            <person name="Gilroy R."/>
            <person name="Ravi A."/>
            <person name="Getino M."/>
            <person name="Pursley I."/>
            <person name="Horton D.L."/>
            <person name="Alikhan N.F."/>
            <person name="Baker D."/>
            <person name="Gharbi K."/>
            <person name="Hall N."/>
            <person name="Watson M."/>
            <person name="Adriaenssens E.M."/>
            <person name="Foster-Nyarko E."/>
            <person name="Jarju S."/>
            <person name="Secka A."/>
            <person name="Antonio M."/>
            <person name="Oren A."/>
            <person name="Chaudhuri R.R."/>
            <person name="La Ragione R."/>
            <person name="Hildebrand F."/>
            <person name="Pallen M.J."/>
        </authorList>
    </citation>
    <scope>NUCLEOTIDE SEQUENCE</scope>
    <source>
        <strain evidence="4">ChiSjej1B19-8411</strain>
    </source>
</reference>
<dbReference type="InterPro" id="IPR001867">
    <property type="entry name" value="OmpR/PhoB-type_DNA-bd"/>
</dbReference>
<dbReference type="Gene3D" id="1.10.10.10">
    <property type="entry name" value="Winged helix-like DNA-binding domain superfamily/Winged helix DNA-binding domain"/>
    <property type="match status" value="1"/>
</dbReference>
<sequence>KLRVKIEKDPQKPEYIKTVWGKGYRFETKSD</sequence>
<evidence type="ECO:0000313" key="5">
    <source>
        <dbReference type="Proteomes" id="UP000886817"/>
    </source>
</evidence>
<evidence type="ECO:0000313" key="4">
    <source>
        <dbReference type="EMBL" id="HIX58228.1"/>
    </source>
</evidence>
<protein>
    <submittedName>
        <fullName evidence="4">Helix-turn-helix domain-containing protein</fullName>
    </submittedName>
</protein>
<keyword evidence="1 2" id="KW-0238">DNA-binding</keyword>
<evidence type="ECO:0000256" key="2">
    <source>
        <dbReference type="PROSITE-ProRule" id="PRU01091"/>
    </source>
</evidence>
<dbReference type="SUPFAM" id="SSF46894">
    <property type="entry name" value="C-terminal effector domain of the bipartite response regulators"/>
    <property type="match status" value="1"/>
</dbReference>
<evidence type="ECO:0000259" key="3">
    <source>
        <dbReference type="PROSITE" id="PS51755"/>
    </source>
</evidence>
<organism evidence="4 5">
    <name type="scientific">Candidatus Blautia gallistercoris</name>
    <dbReference type="NCBI Taxonomy" id="2838490"/>
    <lineage>
        <taxon>Bacteria</taxon>
        <taxon>Bacillati</taxon>
        <taxon>Bacillota</taxon>
        <taxon>Clostridia</taxon>
        <taxon>Lachnospirales</taxon>
        <taxon>Lachnospiraceae</taxon>
        <taxon>Blautia</taxon>
    </lineage>
</organism>
<proteinExistence type="predicted"/>
<dbReference type="Pfam" id="PF00486">
    <property type="entry name" value="Trans_reg_C"/>
    <property type="match status" value="1"/>
</dbReference>
<dbReference type="GO" id="GO:0003677">
    <property type="term" value="F:DNA binding"/>
    <property type="evidence" value="ECO:0007669"/>
    <property type="project" value="UniProtKB-UniRule"/>
</dbReference>
<dbReference type="InterPro" id="IPR036388">
    <property type="entry name" value="WH-like_DNA-bd_sf"/>
</dbReference>
<evidence type="ECO:0000256" key="1">
    <source>
        <dbReference type="ARBA" id="ARBA00023125"/>
    </source>
</evidence>
<name>A0A9D1WG20_9FIRM</name>